<sequence>MTDGSARAMGPTFTCAKLLSLSEDVREMVREACPCCCGLGANCMVEIMQGCSAPLLRDGDDGEGGNGPSSTGGRSH</sequence>
<evidence type="ECO:0000313" key="3">
    <source>
        <dbReference type="Proteomes" id="UP000199415"/>
    </source>
</evidence>
<dbReference type="STRING" id="1082479.SAMN05216241_101266"/>
<dbReference type="Proteomes" id="UP000199415">
    <property type="component" value="Unassembled WGS sequence"/>
</dbReference>
<dbReference type="AlphaFoldDB" id="A0A1G7LIP8"/>
<reference evidence="2 3" key="1">
    <citation type="submission" date="2016-10" db="EMBL/GenBank/DDBJ databases">
        <authorList>
            <person name="de Groot N.N."/>
        </authorList>
    </citation>
    <scope>NUCLEOTIDE SEQUENCE [LARGE SCALE GENOMIC DNA]</scope>
    <source>
        <strain evidence="2 3">DSM 25584</strain>
    </source>
</reference>
<dbReference type="EMBL" id="FNCE01000001">
    <property type="protein sequence ID" value="SDF49397.1"/>
    <property type="molecule type" value="Genomic_DNA"/>
</dbReference>
<gene>
    <name evidence="2" type="ORF">SAMN05216241_101266</name>
</gene>
<organism evidence="2 3">
    <name type="scientific">Limimonas halophila</name>
    <dbReference type="NCBI Taxonomy" id="1082479"/>
    <lineage>
        <taxon>Bacteria</taxon>
        <taxon>Pseudomonadati</taxon>
        <taxon>Pseudomonadota</taxon>
        <taxon>Alphaproteobacteria</taxon>
        <taxon>Rhodospirillales</taxon>
        <taxon>Rhodovibrionaceae</taxon>
        <taxon>Limimonas</taxon>
    </lineage>
</organism>
<accession>A0A1G7LIP8</accession>
<evidence type="ECO:0000313" key="2">
    <source>
        <dbReference type="EMBL" id="SDF49397.1"/>
    </source>
</evidence>
<feature type="region of interest" description="Disordered" evidence="1">
    <location>
        <begin position="55"/>
        <end position="76"/>
    </location>
</feature>
<evidence type="ECO:0000256" key="1">
    <source>
        <dbReference type="SAM" id="MobiDB-lite"/>
    </source>
</evidence>
<name>A0A1G7LIP8_9PROT</name>
<keyword evidence="3" id="KW-1185">Reference proteome</keyword>
<protein>
    <submittedName>
        <fullName evidence="2">Uncharacterized protein</fullName>
    </submittedName>
</protein>
<proteinExistence type="predicted"/>